<dbReference type="EMBL" id="JAPDRP010000001">
    <property type="protein sequence ID" value="KAJ9649357.1"/>
    <property type="molecule type" value="Genomic_DNA"/>
</dbReference>
<protein>
    <submittedName>
        <fullName evidence="1">Uncharacterized protein</fullName>
    </submittedName>
</protein>
<keyword evidence="2" id="KW-1185">Reference proteome</keyword>
<comment type="caution">
    <text evidence="1">The sequence shown here is derived from an EMBL/GenBank/DDBJ whole genome shotgun (WGS) entry which is preliminary data.</text>
</comment>
<sequence>MHVWQLSDDLVGGSAIEKYGSRKQLPTGQEAHCAQSERKTKVITERFDAFQTAARRDHFKNSSPFIPKDIVTWVTHRKEMQDAHVRRERRLIEQERKARQTQPPPPPALNGKLLSACQGAVLSQYTIWCRNWDVPWKPHAPWPGYKERQWEGDDRNHTNVGRFLPLPRLPGNPTVTFSHIPAIEIFAFDEVRRIPTMEDIFLPVDEIEDEVVPNLLNKDLLDELDPHDIF</sequence>
<dbReference type="Proteomes" id="UP001172680">
    <property type="component" value="Unassembled WGS sequence"/>
</dbReference>
<evidence type="ECO:0000313" key="2">
    <source>
        <dbReference type="Proteomes" id="UP001172680"/>
    </source>
</evidence>
<organism evidence="1 2">
    <name type="scientific">Coniosporium tulheliwenetii</name>
    <dbReference type="NCBI Taxonomy" id="3383036"/>
    <lineage>
        <taxon>Eukaryota</taxon>
        <taxon>Fungi</taxon>
        <taxon>Dikarya</taxon>
        <taxon>Ascomycota</taxon>
        <taxon>Pezizomycotina</taxon>
        <taxon>Dothideomycetes</taxon>
        <taxon>Dothideomycetes incertae sedis</taxon>
        <taxon>Coniosporium</taxon>
    </lineage>
</organism>
<evidence type="ECO:0000313" key="1">
    <source>
        <dbReference type="EMBL" id="KAJ9649357.1"/>
    </source>
</evidence>
<reference evidence="1" key="1">
    <citation type="submission" date="2022-10" db="EMBL/GenBank/DDBJ databases">
        <title>Culturing micro-colonial fungi from biological soil crusts in the Mojave desert and describing Neophaeococcomyces mojavensis, and introducing the new genera and species Taxawa tesnikishii.</title>
        <authorList>
            <person name="Kurbessoian T."/>
            <person name="Stajich J.E."/>
        </authorList>
    </citation>
    <scope>NUCLEOTIDE SEQUENCE</scope>
    <source>
        <strain evidence="1">JES_115</strain>
    </source>
</reference>
<accession>A0ACC2ZP75</accession>
<gene>
    <name evidence="1" type="ORF">H2199_000132</name>
</gene>
<name>A0ACC2ZP75_9PEZI</name>
<proteinExistence type="predicted"/>